<dbReference type="GO" id="GO:0005524">
    <property type="term" value="F:ATP binding"/>
    <property type="evidence" value="ECO:0007669"/>
    <property type="project" value="UniProtKB-KW"/>
</dbReference>
<dbReference type="Proteomes" id="UP000035762">
    <property type="component" value="Unassembled WGS sequence"/>
</dbReference>
<dbReference type="GO" id="GO:0009396">
    <property type="term" value="P:folic acid-containing compound biosynthetic process"/>
    <property type="evidence" value="ECO:0007669"/>
    <property type="project" value="TreeGrafter"/>
</dbReference>
<dbReference type="SUPFAM" id="SSF100950">
    <property type="entry name" value="NagB/RpiA/CoA transferase-like"/>
    <property type="match status" value="1"/>
</dbReference>
<feature type="binding site" evidence="4">
    <location>
        <begin position="135"/>
        <end position="143"/>
    </location>
    <ligand>
        <name>ATP</name>
        <dbReference type="ChEBI" id="CHEBI:30616"/>
    </ligand>
</feature>
<dbReference type="GO" id="GO:0035999">
    <property type="term" value="P:tetrahydrofolate interconversion"/>
    <property type="evidence" value="ECO:0007669"/>
    <property type="project" value="TreeGrafter"/>
</dbReference>
<dbReference type="EMBL" id="CCAZ020000002">
    <property type="protein sequence ID" value="CEG09404.1"/>
    <property type="molecule type" value="Genomic_DNA"/>
</dbReference>
<dbReference type="Gene3D" id="3.40.50.10420">
    <property type="entry name" value="NagB/RpiA/CoA transferase-like"/>
    <property type="match status" value="1"/>
</dbReference>
<accession>A0A090MUG9</accession>
<dbReference type="STRING" id="1035.BN961_02829"/>
<comment type="caution">
    <text evidence="6">The sequence shown here is derived from an EMBL/GenBank/DDBJ whole genome shotgun (WGS) entry which is preliminary data.</text>
</comment>
<evidence type="ECO:0000313" key="7">
    <source>
        <dbReference type="Proteomes" id="UP000035762"/>
    </source>
</evidence>
<evidence type="ECO:0000256" key="5">
    <source>
        <dbReference type="RuleBase" id="RU361279"/>
    </source>
</evidence>
<keyword evidence="3 4" id="KW-0067">ATP-binding</keyword>
<comment type="similarity">
    <text evidence="1 5">Belongs to the 5-formyltetrahydrofolate cyclo-ligase family.</text>
</comment>
<feature type="binding site" evidence="4">
    <location>
        <begin position="10"/>
        <end position="14"/>
    </location>
    <ligand>
        <name>ATP</name>
        <dbReference type="ChEBI" id="CHEBI:30616"/>
    </ligand>
</feature>
<dbReference type="GO" id="GO:0030272">
    <property type="term" value="F:5-formyltetrahydrofolate cyclo-ligase activity"/>
    <property type="evidence" value="ECO:0007669"/>
    <property type="project" value="UniProtKB-EC"/>
</dbReference>
<dbReference type="PIRSF" id="PIRSF006806">
    <property type="entry name" value="FTHF_cligase"/>
    <property type="match status" value="1"/>
</dbReference>
<reference evidence="6 7" key="1">
    <citation type="journal article" date="2014" name="Genome Announc.">
        <title>Genome Sequence of Afipia felis Strain 76713, Isolated in Hospital Water Using an Amoeba Co-Culture Procedure.</title>
        <authorList>
            <person name="Benamar S."/>
            <person name="La Scola B."/>
            <person name="Croce O."/>
        </authorList>
    </citation>
    <scope>NUCLEOTIDE SEQUENCE [LARGE SCALE GENOMIC DNA]</scope>
    <source>
        <strain evidence="6 7">76713</strain>
    </source>
</reference>
<gene>
    <name evidence="6" type="ORF">BN961_02829</name>
</gene>
<dbReference type="GO" id="GO:0046872">
    <property type="term" value="F:metal ion binding"/>
    <property type="evidence" value="ECO:0007669"/>
    <property type="project" value="UniProtKB-KW"/>
</dbReference>
<protein>
    <recommendedName>
        <fullName evidence="5">5-formyltetrahydrofolate cyclo-ligase</fullName>
        <ecNumber evidence="5">6.3.3.2</ecNumber>
    </recommendedName>
</protein>
<dbReference type="PANTHER" id="PTHR23407">
    <property type="entry name" value="ATPASE INHIBITOR/5-FORMYLTETRAHYDROFOLATE CYCLO-LIGASE"/>
    <property type="match status" value="1"/>
</dbReference>
<feature type="binding site" evidence="4">
    <location>
        <position position="60"/>
    </location>
    <ligand>
        <name>substrate</name>
    </ligand>
</feature>
<sequence length="194" mass="21273">MDDSSLQQSKNHLRQQAFARRDALDASKRAAAAQALARHVTRFEVGPGCIVAGFSAIRTEIDPSALMDALHARGAALALPVAVGRGQPLVFRAWTKDTVLVRGLYGILEPSSDAEEVEPDIVLVPLAAFDRRGHRLGYGGGYYDRTLQKLRRSKRIMAAGLAFSVQEIDELPADAHDEPLDLVLTERDVIDFRE</sequence>
<keyword evidence="5" id="KW-0460">Magnesium</keyword>
<comment type="catalytic activity">
    <reaction evidence="5">
        <text>(6S)-5-formyl-5,6,7,8-tetrahydrofolate + ATP = (6R)-5,10-methenyltetrahydrofolate + ADP + phosphate</text>
        <dbReference type="Rhea" id="RHEA:10488"/>
        <dbReference type="ChEBI" id="CHEBI:30616"/>
        <dbReference type="ChEBI" id="CHEBI:43474"/>
        <dbReference type="ChEBI" id="CHEBI:57455"/>
        <dbReference type="ChEBI" id="CHEBI:57457"/>
        <dbReference type="ChEBI" id="CHEBI:456216"/>
        <dbReference type="EC" id="6.3.3.2"/>
    </reaction>
</comment>
<dbReference type="InterPro" id="IPR037171">
    <property type="entry name" value="NagB/RpiA_transferase-like"/>
</dbReference>
<keyword evidence="2 4" id="KW-0547">Nucleotide-binding</keyword>
<evidence type="ECO:0000313" key="6">
    <source>
        <dbReference type="EMBL" id="CEG09404.1"/>
    </source>
</evidence>
<dbReference type="Pfam" id="PF01812">
    <property type="entry name" value="5-FTHF_cyc-lig"/>
    <property type="match status" value="1"/>
</dbReference>
<organism evidence="6 7">
    <name type="scientific">Afipia felis</name>
    <name type="common">Cat scratch disease bacillus</name>
    <dbReference type="NCBI Taxonomy" id="1035"/>
    <lineage>
        <taxon>Bacteria</taxon>
        <taxon>Pseudomonadati</taxon>
        <taxon>Pseudomonadota</taxon>
        <taxon>Alphaproteobacteria</taxon>
        <taxon>Hyphomicrobiales</taxon>
        <taxon>Nitrobacteraceae</taxon>
        <taxon>Afipia</taxon>
    </lineage>
</organism>
<evidence type="ECO:0000256" key="1">
    <source>
        <dbReference type="ARBA" id="ARBA00010638"/>
    </source>
</evidence>
<dbReference type="EC" id="6.3.3.2" evidence="5"/>
<evidence type="ECO:0000256" key="3">
    <source>
        <dbReference type="ARBA" id="ARBA00022840"/>
    </source>
</evidence>
<dbReference type="InterPro" id="IPR002698">
    <property type="entry name" value="FTHF_cligase"/>
</dbReference>
<dbReference type="PANTHER" id="PTHR23407:SF1">
    <property type="entry name" value="5-FORMYLTETRAHYDROFOLATE CYCLO-LIGASE"/>
    <property type="match status" value="1"/>
</dbReference>
<name>A0A090MUG9_AFIFE</name>
<dbReference type="NCBIfam" id="TIGR02727">
    <property type="entry name" value="MTHFS_bact"/>
    <property type="match status" value="1"/>
</dbReference>
<dbReference type="InterPro" id="IPR024185">
    <property type="entry name" value="FTHF_cligase-like_sf"/>
</dbReference>
<evidence type="ECO:0000256" key="2">
    <source>
        <dbReference type="ARBA" id="ARBA00022741"/>
    </source>
</evidence>
<dbReference type="OrthoDB" id="9801938at2"/>
<comment type="cofactor">
    <cofactor evidence="5">
        <name>Mg(2+)</name>
        <dbReference type="ChEBI" id="CHEBI:18420"/>
    </cofactor>
</comment>
<keyword evidence="7" id="KW-1185">Reference proteome</keyword>
<evidence type="ECO:0000256" key="4">
    <source>
        <dbReference type="PIRSR" id="PIRSR006806-1"/>
    </source>
</evidence>
<dbReference type="AlphaFoldDB" id="A0A090MUG9"/>
<keyword evidence="5" id="KW-0479">Metal-binding</keyword>
<proteinExistence type="inferred from homology"/>
<dbReference type="RefSeq" id="WP_009339824.1">
    <property type="nucleotide sequence ID" value="NZ_CCAZ020000002.1"/>
</dbReference>